<dbReference type="InterPro" id="IPR009936">
    <property type="entry name" value="DUF1468"/>
</dbReference>
<protein>
    <recommendedName>
        <fullName evidence="3">DUF1468 domain-containing protein</fullName>
    </recommendedName>
</protein>
<feature type="region of interest" description="Disordered" evidence="1">
    <location>
        <begin position="1"/>
        <end position="20"/>
    </location>
</feature>
<evidence type="ECO:0000256" key="2">
    <source>
        <dbReference type="SAM" id="Phobius"/>
    </source>
</evidence>
<keyword evidence="2" id="KW-0812">Transmembrane</keyword>
<evidence type="ECO:0000259" key="3">
    <source>
        <dbReference type="Pfam" id="PF07331"/>
    </source>
</evidence>
<organism evidence="4 5">
    <name type="scientific">Pseudooceanicola lipolyticus</name>
    <dbReference type="NCBI Taxonomy" id="2029104"/>
    <lineage>
        <taxon>Bacteria</taxon>
        <taxon>Pseudomonadati</taxon>
        <taxon>Pseudomonadota</taxon>
        <taxon>Alphaproteobacteria</taxon>
        <taxon>Rhodobacterales</taxon>
        <taxon>Paracoccaceae</taxon>
        <taxon>Pseudooceanicola</taxon>
    </lineage>
</organism>
<keyword evidence="2" id="KW-0472">Membrane</keyword>
<comment type="caution">
    <text evidence="4">The sequence shown here is derived from an EMBL/GenBank/DDBJ whole genome shotgun (WGS) entry which is preliminary data.</text>
</comment>
<keyword evidence="5" id="KW-1185">Reference proteome</keyword>
<dbReference type="OrthoDB" id="7858266at2"/>
<reference evidence="4 5" key="1">
    <citation type="journal article" date="2018" name="Int. J. Syst. Evol. Microbiol.">
        <title>Pseudooceanicola lipolyticus sp. nov., a marine alphaproteobacterium, reclassification of Oceanicola flagellatus as Pseudooceanicola flagellatus comb. nov. and emended description of the genus Pseudooceanicola.</title>
        <authorList>
            <person name="Huang M.-M."/>
            <person name="Guo L.-L."/>
            <person name="Wu Y.-H."/>
            <person name="Lai Q.-L."/>
            <person name="Shao Z.-Z."/>
            <person name="Wang C.-S."/>
            <person name="Wu M."/>
            <person name="Xu X.-W."/>
        </authorList>
    </citation>
    <scope>NUCLEOTIDE SEQUENCE [LARGE SCALE GENOMIC DNA]</scope>
    <source>
        <strain evidence="4 5">157</strain>
    </source>
</reference>
<evidence type="ECO:0000313" key="4">
    <source>
        <dbReference type="EMBL" id="PJE37070.1"/>
    </source>
</evidence>
<sequence length="196" mass="20833">MSDLTNSDRGPAATSPGHIFRRPDMSRKFLTPTPETLTTLSLLVASTLSLIFMSSLVAAPKVLFGRTLSAITPSLFPSIVLFLLAVICALALVVIRIGAAEPAGKGLTRGEWLRAATLFGIMIFYAVTMAPFGFLISTAITTTLISLQMGARSPVQIGLVALVAPVLLYLGATQLLVVSLPELDVIEMAYARLLPF</sequence>
<proteinExistence type="predicted"/>
<feature type="transmembrane region" description="Helical" evidence="2">
    <location>
        <begin position="75"/>
        <end position="99"/>
    </location>
</feature>
<accession>A0A2M8J2Q9</accession>
<keyword evidence="2" id="KW-1133">Transmembrane helix</keyword>
<feature type="domain" description="DUF1468" evidence="3">
    <location>
        <begin position="50"/>
        <end position="181"/>
    </location>
</feature>
<feature type="transmembrane region" description="Helical" evidence="2">
    <location>
        <begin position="157"/>
        <end position="178"/>
    </location>
</feature>
<evidence type="ECO:0000313" key="5">
    <source>
        <dbReference type="Proteomes" id="UP000231553"/>
    </source>
</evidence>
<evidence type="ECO:0000256" key="1">
    <source>
        <dbReference type="SAM" id="MobiDB-lite"/>
    </source>
</evidence>
<dbReference type="Proteomes" id="UP000231553">
    <property type="component" value="Unassembled WGS sequence"/>
</dbReference>
<gene>
    <name evidence="4" type="ORF">CVM52_08940</name>
</gene>
<feature type="transmembrane region" description="Helical" evidence="2">
    <location>
        <begin position="119"/>
        <end position="145"/>
    </location>
</feature>
<name>A0A2M8J2Q9_9RHOB</name>
<dbReference type="AlphaFoldDB" id="A0A2M8J2Q9"/>
<dbReference type="Pfam" id="PF07331">
    <property type="entry name" value="TctB"/>
    <property type="match status" value="1"/>
</dbReference>
<feature type="transmembrane region" description="Helical" evidence="2">
    <location>
        <begin position="40"/>
        <end position="63"/>
    </location>
</feature>
<dbReference type="EMBL" id="PGTB01000023">
    <property type="protein sequence ID" value="PJE37070.1"/>
    <property type="molecule type" value="Genomic_DNA"/>
</dbReference>